<protein>
    <submittedName>
        <fullName evidence="1">Uncharacterized protein</fullName>
    </submittedName>
</protein>
<organism evidence="1 2">
    <name type="scientific">Paraburkholderia fynbosensis</name>
    <dbReference type="NCBI Taxonomy" id="1200993"/>
    <lineage>
        <taxon>Bacteria</taxon>
        <taxon>Pseudomonadati</taxon>
        <taxon>Pseudomonadota</taxon>
        <taxon>Betaproteobacteria</taxon>
        <taxon>Burkholderiales</taxon>
        <taxon>Burkholderiaceae</taxon>
        <taxon>Paraburkholderia</taxon>
    </lineage>
</organism>
<accession>A0A6J5H2Y0</accession>
<proteinExistence type="predicted"/>
<sequence>MDSAQDKITGEIVEAEQLWLISEVDKNRYAFTFAPL</sequence>
<evidence type="ECO:0000313" key="2">
    <source>
        <dbReference type="Proteomes" id="UP000494252"/>
    </source>
</evidence>
<name>A0A6J5H2Y0_9BURK</name>
<dbReference type="EMBL" id="CADIKI010000031">
    <property type="protein sequence ID" value="CAB3809872.1"/>
    <property type="molecule type" value="Genomic_DNA"/>
</dbReference>
<gene>
    <name evidence="1" type="ORF">LMG27177_06944</name>
</gene>
<dbReference type="AlphaFoldDB" id="A0A6J5H2Y0"/>
<evidence type="ECO:0000313" key="1">
    <source>
        <dbReference type="EMBL" id="CAB3809872.1"/>
    </source>
</evidence>
<reference evidence="1 2" key="1">
    <citation type="submission" date="2020-04" db="EMBL/GenBank/DDBJ databases">
        <authorList>
            <person name="De Canck E."/>
        </authorList>
    </citation>
    <scope>NUCLEOTIDE SEQUENCE [LARGE SCALE GENOMIC DNA]</scope>
    <source>
        <strain evidence="1 2">LMG 27177</strain>
    </source>
</reference>
<keyword evidence="2" id="KW-1185">Reference proteome</keyword>
<dbReference type="Proteomes" id="UP000494252">
    <property type="component" value="Unassembled WGS sequence"/>
</dbReference>